<accession>A0A6A6RIF3</accession>
<gene>
    <name evidence="2" type="ORF">P280DRAFT_485122</name>
</gene>
<dbReference type="EMBL" id="MU006813">
    <property type="protein sequence ID" value="KAF2634867.1"/>
    <property type="molecule type" value="Genomic_DNA"/>
</dbReference>
<feature type="compositionally biased region" description="Polar residues" evidence="1">
    <location>
        <begin position="21"/>
        <end position="47"/>
    </location>
</feature>
<evidence type="ECO:0000256" key="1">
    <source>
        <dbReference type="SAM" id="MobiDB-lite"/>
    </source>
</evidence>
<evidence type="ECO:0000313" key="3">
    <source>
        <dbReference type="Proteomes" id="UP000799753"/>
    </source>
</evidence>
<sequence length="202" mass="23486">MTSEVSIPPQFCKRQKKRYKISSSTNQAPTCTHTTPIKSHKTTQQSKRVFILATKKTKEKKERKPRCSSEWCNKRSRPQSERTQNPLHFTPHHPTPLRPIPSTYICYPSLSISIRSTTPSLPDPRQKQEFQCRAVPDPAIHASKQANKQTSKQARRKNPFAQHMQKRQQTSVHHLGHQRHVRSICHTMPCYTIHSRPPKEEE</sequence>
<dbReference type="AlphaFoldDB" id="A0A6A6RIF3"/>
<organism evidence="2 3">
    <name type="scientific">Massarina eburnea CBS 473.64</name>
    <dbReference type="NCBI Taxonomy" id="1395130"/>
    <lineage>
        <taxon>Eukaryota</taxon>
        <taxon>Fungi</taxon>
        <taxon>Dikarya</taxon>
        <taxon>Ascomycota</taxon>
        <taxon>Pezizomycotina</taxon>
        <taxon>Dothideomycetes</taxon>
        <taxon>Pleosporomycetidae</taxon>
        <taxon>Pleosporales</taxon>
        <taxon>Massarineae</taxon>
        <taxon>Massarinaceae</taxon>
        <taxon>Massarina</taxon>
    </lineage>
</organism>
<evidence type="ECO:0000313" key="2">
    <source>
        <dbReference type="EMBL" id="KAF2634867.1"/>
    </source>
</evidence>
<protein>
    <submittedName>
        <fullName evidence="2">Uncharacterized protein</fullName>
    </submittedName>
</protein>
<name>A0A6A6RIF3_9PLEO</name>
<feature type="region of interest" description="Disordered" evidence="1">
    <location>
        <begin position="138"/>
        <end position="175"/>
    </location>
</feature>
<keyword evidence="3" id="KW-1185">Reference proteome</keyword>
<proteinExistence type="predicted"/>
<feature type="region of interest" description="Disordered" evidence="1">
    <location>
        <begin position="1"/>
        <end position="95"/>
    </location>
</feature>
<reference evidence="2" key="1">
    <citation type="journal article" date="2020" name="Stud. Mycol.">
        <title>101 Dothideomycetes genomes: a test case for predicting lifestyles and emergence of pathogens.</title>
        <authorList>
            <person name="Haridas S."/>
            <person name="Albert R."/>
            <person name="Binder M."/>
            <person name="Bloem J."/>
            <person name="Labutti K."/>
            <person name="Salamov A."/>
            <person name="Andreopoulos B."/>
            <person name="Baker S."/>
            <person name="Barry K."/>
            <person name="Bills G."/>
            <person name="Bluhm B."/>
            <person name="Cannon C."/>
            <person name="Castanera R."/>
            <person name="Culley D."/>
            <person name="Daum C."/>
            <person name="Ezra D."/>
            <person name="Gonzalez J."/>
            <person name="Henrissat B."/>
            <person name="Kuo A."/>
            <person name="Liang C."/>
            <person name="Lipzen A."/>
            <person name="Lutzoni F."/>
            <person name="Magnuson J."/>
            <person name="Mondo S."/>
            <person name="Nolan M."/>
            <person name="Ohm R."/>
            <person name="Pangilinan J."/>
            <person name="Park H.-J."/>
            <person name="Ramirez L."/>
            <person name="Alfaro M."/>
            <person name="Sun H."/>
            <person name="Tritt A."/>
            <person name="Yoshinaga Y."/>
            <person name="Zwiers L.-H."/>
            <person name="Turgeon B."/>
            <person name="Goodwin S."/>
            <person name="Spatafora J."/>
            <person name="Crous P."/>
            <person name="Grigoriev I."/>
        </authorList>
    </citation>
    <scope>NUCLEOTIDE SEQUENCE</scope>
    <source>
        <strain evidence="2">CBS 473.64</strain>
    </source>
</reference>
<dbReference type="Proteomes" id="UP000799753">
    <property type="component" value="Unassembled WGS sequence"/>
</dbReference>